<dbReference type="GO" id="GO:0030600">
    <property type="term" value="F:feruloyl esterase activity"/>
    <property type="evidence" value="ECO:0007669"/>
    <property type="project" value="InterPro"/>
</dbReference>
<dbReference type="InterPro" id="IPR003140">
    <property type="entry name" value="PLipase/COase/thioEstase"/>
</dbReference>
<evidence type="ECO:0000256" key="4">
    <source>
        <dbReference type="ARBA" id="ARBA00022729"/>
    </source>
</evidence>
<dbReference type="EMBL" id="LVYD01000054">
    <property type="protein sequence ID" value="OQP62012.1"/>
    <property type="molecule type" value="Genomic_DNA"/>
</dbReference>
<dbReference type="Gene3D" id="3.40.50.1820">
    <property type="entry name" value="alpha/beta hydrolase"/>
    <property type="match status" value="1"/>
</dbReference>
<evidence type="ECO:0000256" key="7">
    <source>
        <dbReference type="ARBA" id="ARBA00023326"/>
    </source>
</evidence>
<evidence type="ECO:0000256" key="8">
    <source>
        <dbReference type="SAM" id="SignalP"/>
    </source>
</evidence>
<dbReference type="SUPFAM" id="SSF53474">
    <property type="entry name" value="alpha/beta-Hydrolases"/>
    <property type="match status" value="1"/>
</dbReference>
<evidence type="ECO:0000256" key="2">
    <source>
        <dbReference type="ARBA" id="ARBA00022525"/>
    </source>
</evidence>
<organism evidence="10 11">
    <name type="scientific">Niastella vici</name>
    <dbReference type="NCBI Taxonomy" id="1703345"/>
    <lineage>
        <taxon>Bacteria</taxon>
        <taxon>Pseudomonadati</taxon>
        <taxon>Bacteroidota</taxon>
        <taxon>Chitinophagia</taxon>
        <taxon>Chitinophagales</taxon>
        <taxon>Chitinophagaceae</taxon>
        <taxon>Niastella</taxon>
    </lineage>
</organism>
<evidence type="ECO:0000259" key="9">
    <source>
        <dbReference type="Pfam" id="PF02230"/>
    </source>
</evidence>
<reference evidence="10 11" key="1">
    <citation type="submission" date="2016-03" db="EMBL/GenBank/DDBJ databases">
        <title>Niastella vici sp. nov., isolated from farmland soil.</title>
        <authorList>
            <person name="Chen L."/>
            <person name="Wang D."/>
            <person name="Yang S."/>
            <person name="Wang G."/>
        </authorList>
    </citation>
    <scope>NUCLEOTIDE SEQUENCE [LARGE SCALE GENOMIC DNA]</scope>
    <source>
        <strain evidence="10 11">DJ57</strain>
    </source>
</reference>
<evidence type="ECO:0000313" key="11">
    <source>
        <dbReference type="Proteomes" id="UP000192796"/>
    </source>
</evidence>
<keyword evidence="5" id="KW-0378">Hydrolase</keyword>
<dbReference type="GO" id="GO:0045493">
    <property type="term" value="P:xylan catabolic process"/>
    <property type="evidence" value="ECO:0007669"/>
    <property type="project" value="UniProtKB-KW"/>
</dbReference>
<dbReference type="Proteomes" id="UP000192796">
    <property type="component" value="Unassembled WGS sequence"/>
</dbReference>
<keyword evidence="7" id="KW-0624">Polysaccharide degradation</keyword>
<feature type="signal peptide" evidence="8">
    <location>
        <begin position="1"/>
        <end position="19"/>
    </location>
</feature>
<dbReference type="GO" id="GO:0005576">
    <property type="term" value="C:extracellular region"/>
    <property type="evidence" value="ECO:0007669"/>
    <property type="project" value="UniProtKB-SubCell"/>
</dbReference>
<evidence type="ECO:0000256" key="5">
    <source>
        <dbReference type="ARBA" id="ARBA00022801"/>
    </source>
</evidence>
<dbReference type="Pfam" id="PF02230">
    <property type="entry name" value="Abhydrolase_2"/>
    <property type="match status" value="1"/>
</dbReference>
<proteinExistence type="predicted"/>
<dbReference type="OrthoDB" id="699118at2"/>
<feature type="chain" id="PRO_5013026132" description="Phospholipase/carboxylesterase/thioesterase domain-containing protein" evidence="8">
    <location>
        <begin position="20"/>
        <end position="307"/>
    </location>
</feature>
<gene>
    <name evidence="10" type="ORF">A3860_30475</name>
</gene>
<keyword evidence="6" id="KW-0119">Carbohydrate metabolism</keyword>
<keyword evidence="3" id="KW-0858">Xylan degradation</keyword>
<dbReference type="RefSeq" id="WP_081150184.1">
    <property type="nucleotide sequence ID" value="NZ_LVYD01000054.1"/>
</dbReference>
<dbReference type="PANTHER" id="PTHR38050:SF2">
    <property type="entry name" value="FERULOYL ESTERASE C-RELATED"/>
    <property type="match status" value="1"/>
</dbReference>
<evidence type="ECO:0000256" key="1">
    <source>
        <dbReference type="ARBA" id="ARBA00004613"/>
    </source>
</evidence>
<dbReference type="AlphaFoldDB" id="A0A1V9FUI8"/>
<evidence type="ECO:0000256" key="6">
    <source>
        <dbReference type="ARBA" id="ARBA00023277"/>
    </source>
</evidence>
<name>A0A1V9FUI8_9BACT</name>
<dbReference type="InterPro" id="IPR043595">
    <property type="entry name" value="FaeB/C/D"/>
</dbReference>
<dbReference type="PANTHER" id="PTHR38050">
    <property type="match status" value="1"/>
</dbReference>
<comment type="caution">
    <text evidence="10">The sequence shown here is derived from an EMBL/GenBank/DDBJ whole genome shotgun (WGS) entry which is preliminary data.</text>
</comment>
<keyword evidence="4 8" id="KW-0732">Signal</keyword>
<feature type="domain" description="Phospholipase/carboxylesterase/thioesterase" evidence="9">
    <location>
        <begin position="56"/>
        <end position="215"/>
    </location>
</feature>
<evidence type="ECO:0000256" key="3">
    <source>
        <dbReference type="ARBA" id="ARBA00022651"/>
    </source>
</evidence>
<keyword evidence="11" id="KW-1185">Reference proteome</keyword>
<dbReference type="InterPro" id="IPR029058">
    <property type="entry name" value="AB_hydrolase_fold"/>
</dbReference>
<comment type="subcellular location">
    <subcellularLocation>
        <location evidence="1">Secreted</location>
    </subcellularLocation>
</comment>
<sequence length="307" mass="33491">MKQLIVYLVLTLLTFPATSCRKTDTPPITVFHFYDTLAVDGYSRSCLINLPPNYNDNPHFALVIALHGTAGSAAQMETDYKLTNKSNSAGFIIVYPEGVPSDGLLGIRTWNAGSCCDFAMQHNIDDVKFIKLLIQKLTANYKIDRKRIYVTGMSNGAMMAYRLGCELSDQLAAIAPVSGTLMTTAPCEPARKMPVLHIHSAMDTKVPFAGGVGLAGYYFHPVDSTLRVWAGIDGCAATPQVVTDTALYTQTQYVNCSNNTTVQLYLTKDGGHSWPGGLPARPAADAPSNAFDATDLIWEFFKKYELP</sequence>
<evidence type="ECO:0000313" key="10">
    <source>
        <dbReference type="EMBL" id="OQP62012.1"/>
    </source>
</evidence>
<protein>
    <recommendedName>
        <fullName evidence="9">Phospholipase/carboxylesterase/thioesterase domain-containing protein</fullName>
    </recommendedName>
</protein>
<keyword evidence="2" id="KW-0964">Secreted</keyword>
<dbReference type="STRING" id="1703345.A3860_30475"/>
<accession>A0A1V9FUI8</accession>